<dbReference type="InterPro" id="IPR003462">
    <property type="entry name" value="ODC_Mu_crystall"/>
</dbReference>
<organism evidence="1 2">
    <name type="scientific">Kribbella rubisoli</name>
    <dbReference type="NCBI Taxonomy" id="3075929"/>
    <lineage>
        <taxon>Bacteria</taxon>
        <taxon>Bacillati</taxon>
        <taxon>Actinomycetota</taxon>
        <taxon>Actinomycetes</taxon>
        <taxon>Propionibacteriales</taxon>
        <taxon>Kribbellaceae</taxon>
        <taxon>Kribbella</taxon>
    </lineage>
</organism>
<protein>
    <submittedName>
        <fullName evidence="1">Ornithine cyclodeaminase</fullName>
    </submittedName>
</protein>
<dbReference type="GO" id="GO:0005737">
    <property type="term" value="C:cytoplasm"/>
    <property type="evidence" value="ECO:0007669"/>
    <property type="project" value="TreeGrafter"/>
</dbReference>
<dbReference type="AlphaFoldDB" id="A0A4Q7WUR7"/>
<evidence type="ECO:0000313" key="1">
    <source>
        <dbReference type="EMBL" id="RZU14040.1"/>
    </source>
</evidence>
<dbReference type="PANTHER" id="PTHR13812">
    <property type="entry name" value="KETIMINE REDUCTASE MU-CRYSTALLIN"/>
    <property type="match status" value="1"/>
</dbReference>
<dbReference type="OrthoDB" id="9809203at2"/>
<dbReference type="Pfam" id="PF02423">
    <property type="entry name" value="OCD_Mu_crystall"/>
    <property type="match status" value="1"/>
</dbReference>
<sequence length="324" mass="33112">MTLLLTRSDILAALNIPGALDTLRAGFVQATAIEPLRIRTDLPGPGTATTLLPGLIPGIPAYTVKVNAKFPAASPALRGIVCLHDLTDGTLLAVLDSTTITAWRTGLAAALATHLLACPVASAVGQVGGLGGGQGFVVGVVGAGMQAGMVVGGLAELRDVQGLVVYDLDAERSAQFLARQGIPGSVASSPRAVATEADVVVLATWSREALLSAGDVRPGLHLTTLGADEPGKVELSADLLAAARVVVDDRRLAVEMGALGNVGLSNDEVSATLTEVLTGVAPGRRTDDEVTVYAPVGLPWQDLAIAWPVFQAARGRGQVIDFLS</sequence>
<comment type="caution">
    <text evidence="1">The sequence shown here is derived from an EMBL/GenBank/DDBJ whole genome shotgun (WGS) entry which is preliminary data.</text>
</comment>
<dbReference type="SUPFAM" id="SSF51735">
    <property type="entry name" value="NAD(P)-binding Rossmann-fold domains"/>
    <property type="match status" value="1"/>
</dbReference>
<dbReference type="InterPro" id="IPR023401">
    <property type="entry name" value="ODC_N"/>
</dbReference>
<dbReference type="EMBL" id="SHKR01000013">
    <property type="protein sequence ID" value="RZU14040.1"/>
    <property type="molecule type" value="Genomic_DNA"/>
</dbReference>
<dbReference type="Gene3D" id="3.40.50.720">
    <property type="entry name" value="NAD(P)-binding Rossmann-like Domain"/>
    <property type="match status" value="1"/>
</dbReference>
<dbReference type="InterPro" id="IPR036291">
    <property type="entry name" value="NAD(P)-bd_dom_sf"/>
</dbReference>
<gene>
    <name evidence="1" type="ORF">EV645_4901</name>
</gene>
<dbReference type="PANTHER" id="PTHR13812:SF19">
    <property type="entry name" value="KETIMINE REDUCTASE MU-CRYSTALLIN"/>
    <property type="match status" value="1"/>
</dbReference>
<dbReference type="RefSeq" id="WP_130446229.1">
    <property type="nucleotide sequence ID" value="NZ_SHKR01000013.1"/>
</dbReference>
<dbReference type="Proteomes" id="UP000292027">
    <property type="component" value="Unassembled WGS sequence"/>
</dbReference>
<dbReference type="PIRSF" id="PIRSF001439">
    <property type="entry name" value="CryM"/>
    <property type="match status" value="1"/>
</dbReference>
<accession>A0A4Q7WUR7</accession>
<evidence type="ECO:0000313" key="2">
    <source>
        <dbReference type="Proteomes" id="UP000292027"/>
    </source>
</evidence>
<reference evidence="1 2" key="1">
    <citation type="journal article" date="2015" name="Stand. Genomic Sci.">
        <title>Genomic Encyclopedia of Bacterial and Archaeal Type Strains, Phase III: the genomes of soil and plant-associated and newly described type strains.</title>
        <authorList>
            <person name="Whitman W.B."/>
            <person name="Woyke T."/>
            <person name="Klenk H.P."/>
            <person name="Zhou Y."/>
            <person name="Lilburn T.G."/>
            <person name="Beck B.J."/>
            <person name="De Vos P."/>
            <person name="Vandamme P."/>
            <person name="Eisen J.A."/>
            <person name="Garrity G."/>
            <person name="Hugenholtz P."/>
            <person name="Kyrpides N.C."/>
        </authorList>
    </citation>
    <scope>NUCLEOTIDE SEQUENCE [LARGE SCALE GENOMIC DNA]</scope>
    <source>
        <strain evidence="1 2">VKM Ac-2540</strain>
    </source>
</reference>
<name>A0A4Q7WUR7_9ACTN</name>
<proteinExistence type="predicted"/>
<keyword evidence="2" id="KW-1185">Reference proteome</keyword>
<dbReference type="Gene3D" id="3.30.1780.10">
    <property type="entry name" value="ornithine cyclodeaminase, domain 1"/>
    <property type="match status" value="1"/>
</dbReference>